<feature type="compositionally biased region" description="Polar residues" evidence="5">
    <location>
        <begin position="1"/>
        <end position="10"/>
    </location>
</feature>
<dbReference type="Gene3D" id="1.25.40.10">
    <property type="entry name" value="Tetratricopeptide repeat domain"/>
    <property type="match status" value="1"/>
</dbReference>
<dbReference type="SUPFAM" id="SSF48452">
    <property type="entry name" value="TPR-like"/>
    <property type="match status" value="1"/>
</dbReference>
<feature type="non-terminal residue" evidence="6">
    <location>
        <position position="112"/>
    </location>
</feature>
<comment type="subcellular location">
    <subcellularLocation>
        <location evidence="1">Cytoplasm</location>
    </subcellularLocation>
</comment>
<evidence type="ECO:0000313" key="7">
    <source>
        <dbReference type="Proteomes" id="UP001301958"/>
    </source>
</evidence>
<dbReference type="GO" id="GO:0019894">
    <property type="term" value="F:kinesin binding"/>
    <property type="evidence" value="ECO:0007669"/>
    <property type="project" value="TreeGrafter"/>
</dbReference>
<gene>
    <name evidence="6" type="ORF">QBC38DRAFT_488760</name>
</gene>
<evidence type="ECO:0000313" key="6">
    <source>
        <dbReference type="EMBL" id="KAK4222939.1"/>
    </source>
</evidence>
<comment type="caution">
    <text evidence="6">The sequence shown here is derived from an EMBL/GenBank/DDBJ whole genome shotgun (WGS) entry which is preliminary data.</text>
</comment>
<feature type="region of interest" description="Disordered" evidence="5">
    <location>
        <begin position="1"/>
        <end position="21"/>
    </location>
</feature>
<keyword evidence="7" id="KW-1185">Reference proteome</keyword>
<proteinExistence type="predicted"/>
<evidence type="ECO:0000256" key="2">
    <source>
        <dbReference type="ARBA" id="ARBA00022490"/>
    </source>
</evidence>
<reference evidence="6" key="2">
    <citation type="submission" date="2023-05" db="EMBL/GenBank/DDBJ databases">
        <authorList>
            <consortium name="Lawrence Berkeley National Laboratory"/>
            <person name="Steindorff A."/>
            <person name="Hensen N."/>
            <person name="Bonometti L."/>
            <person name="Westerberg I."/>
            <person name="Brannstrom I.O."/>
            <person name="Guillou S."/>
            <person name="Cros-Aarteil S."/>
            <person name="Calhoun S."/>
            <person name="Haridas S."/>
            <person name="Kuo A."/>
            <person name="Mondo S."/>
            <person name="Pangilinan J."/>
            <person name="Riley R."/>
            <person name="Labutti K."/>
            <person name="Andreopoulos B."/>
            <person name="Lipzen A."/>
            <person name="Chen C."/>
            <person name="Yanf M."/>
            <person name="Daum C."/>
            <person name="Ng V."/>
            <person name="Clum A."/>
            <person name="Ohm R."/>
            <person name="Martin F."/>
            <person name="Silar P."/>
            <person name="Natvig D."/>
            <person name="Lalanne C."/>
            <person name="Gautier V."/>
            <person name="Ament-Velasquez S.L."/>
            <person name="Kruys A."/>
            <person name="Hutchinson M.I."/>
            <person name="Powell A.J."/>
            <person name="Barry K."/>
            <person name="Miller A.N."/>
            <person name="Grigoriev I.V."/>
            <person name="Debuchy R."/>
            <person name="Gladieux P."/>
            <person name="Thoren M.H."/>
            <person name="Johannesson H."/>
        </authorList>
    </citation>
    <scope>NUCLEOTIDE SEQUENCE</scope>
    <source>
        <strain evidence="6">CBS 990.96</strain>
    </source>
</reference>
<accession>A0AAN7BG53</accession>
<keyword evidence="2" id="KW-0963">Cytoplasm</keyword>
<protein>
    <recommendedName>
        <fullName evidence="8">Kinesin light chain</fullName>
    </recommendedName>
</protein>
<evidence type="ECO:0000256" key="1">
    <source>
        <dbReference type="ARBA" id="ARBA00004496"/>
    </source>
</evidence>
<name>A0AAN7BG53_9PEZI</name>
<sequence length="112" mass="12777">MASINPTATGHEQLHHHHAGDVSTTAEGLVLGKEHPSTLTSMNHLALVLGSQEKYEEAEQMHRQALQLREKVLGKEHSDTLIGKYKGAEQMLDSLKFIIWEPKFFQRFLWPY</sequence>
<dbReference type="AlphaFoldDB" id="A0AAN7BG53"/>
<keyword evidence="4" id="KW-0802">TPR repeat</keyword>
<evidence type="ECO:0000256" key="4">
    <source>
        <dbReference type="ARBA" id="ARBA00022803"/>
    </source>
</evidence>
<dbReference type="PANTHER" id="PTHR45783:SF3">
    <property type="entry name" value="KINESIN LIGHT CHAIN"/>
    <property type="match status" value="1"/>
</dbReference>
<keyword evidence="3" id="KW-0677">Repeat</keyword>
<dbReference type="GO" id="GO:0005737">
    <property type="term" value="C:cytoplasm"/>
    <property type="evidence" value="ECO:0007669"/>
    <property type="project" value="UniProtKB-SubCell"/>
</dbReference>
<evidence type="ECO:0008006" key="8">
    <source>
        <dbReference type="Google" id="ProtNLM"/>
    </source>
</evidence>
<dbReference type="InterPro" id="IPR011990">
    <property type="entry name" value="TPR-like_helical_dom_sf"/>
</dbReference>
<dbReference type="EMBL" id="MU865447">
    <property type="protein sequence ID" value="KAK4222939.1"/>
    <property type="molecule type" value="Genomic_DNA"/>
</dbReference>
<dbReference type="PANTHER" id="PTHR45783">
    <property type="entry name" value="KINESIN LIGHT CHAIN"/>
    <property type="match status" value="1"/>
</dbReference>
<evidence type="ECO:0000256" key="5">
    <source>
        <dbReference type="SAM" id="MobiDB-lite"/>
    </source>
</evidence>
<reference evidence="6" key="1">
    <citation type="journal article" date="2023" name="Mol. Phylogenet. Evol.">
        <title>Genome-scale phylogeny and comparative genomics of the fungal order Sordariales.</title>
        <authorList>
            <person name="Hensen N."/>
            <person name="Bonometti L."/>
            <person name="Westerberg I."/>
            <person name="Brannstrom I.O."/>
            <person name="Guillou S."/>
            <person name="Cros-Aarteil S."/>
            <person name="Calhoun S."/>
            <person name="Haridas S."/>
            <person name="Kuo A."/>
            <person name="Mondo S."/>
            <person name="Pangilinan J."/>
            <person name="Riley R."/>
            <person name="LaButti K."/>
            <person name="Andreopoulos B."/>
            <person name="Lipzen A."/>
            <person name="Chen C."/>
            <person name="Yan M."/>
            <person name="Daum C."/>
            <person name="Ng V."/>
            <person name="Clum A."/>
            <person name="Steindorff A."/>
            <person name="Ohm R.A."/>
            <person name="Martin F."/>
            <person name="Silar P."/>
            <person name="Natvig D.O."/>
            <person name="Lalanne C."/>
            <person name="Gautier V."/>
            <person name="Ament-Velasquez S.L."/>
            <person name="Kruys A."/>
            <person name="Hutchinson M.I."/>
            <person name="Powell A.J."/>
            <person name="Barry K."/>
            <person name="Miller A.N."/>
            <person name="Grigoriev I.V."/>
            <person name="Debuchy R."/>
            <person name="Gladieux P."/>
            <person name="Hiltunen Thoren M."/>
            <person name="Johannesson H."/>
        </authorList>
    </citation>
    <scope>NUCLEOTIDE SEQUENCE</scope>
    <source>
        <strain evidence="6">CBS 990.96</strain>
    </source>
</reference>
<dbReference type="InterPro" id="IPR002151">
    <property type="entry name" value="Kinesin_light"/>
</dbReference>
<dbReference type="GO" id="GO:0005871">
    <property type="term" value="C:kinesin complex"/>
    <property type="evidence" value="ECO:0007669"/>
    <property type="project" value="InterPro"/>
</dbReference>
<dbReference type="Proteomes" id="UP001301958">
    <property type="component" value="Unassembled WGS sequence"/>
</dbReference>
<evidence type="ECO:0000256" key="3">
    <source>
        <dbReference type="ARBA" id="ARBA00022737"/>
    </source>
</evidence>
<organism evidence="6 7">
    <name type="scientific">Podospora fimiseda</name>
    <dbReference type="NCBI Taxonomy" id="252190"/>
    <lineage>
        <taxon>Eukaryota</taxon>
        <taxon>Fungi</taxon>
        <taxon>Dikarya</taxon>
        <taxon>Ascomycota</taxon>
        <taxon>Pezizomycotina</taxon>
        <taxon>Sordariomycetes</taxon>
        <taxon>Sordariomycetidae</taxon>
        <taxon>Sordariales</taxon>
        <taxon>Podosporaceae</taxon>
        <taxon>Podospora</taxon>
    </lineage>
</organism>
<dbReference type="GO" id="GO:0007018">
    <property type="term" value="P:microtubule-based movement"/>
    <property type="evidence" value="ECO:0007669"/>
    <property type="project" value="TreeGrafter"/>
</dbReference>
<dbReference type="Pfam" id="PF13374">
    <property type="entry name" value="TPR_10"/>
    <property type="match status" value="1"/>
</dbReference>